<gene>
    <name evidence="2" type="ORF">H4O21_01730</name>
</gene>
<feature type="transmembrane region" description="Helical" evidence="1">
    <location>
        <begin position="137"/>
        <end position="158"/>
    </location>
</feature>
<evidence type="ECO:0000256" key="1">
    <source>
        <dbReference type="SAM" id="Phobius"/>
    </source>
</evidence>
<feature type="transmembrane region" description="Helical" evidence="1">
    <location>
        <begin position="208"/>
        <end position="227"/>
    </location>
</feature>
<keyword evidence="1" id="KW-0472">Membrane</keyword>
<reference evidence="2 3" key="1">
    <citation type="submission" date="2020-08" db="EMBL/GenBank/DDBJ databases">
        <title>Oceanospirillum sp. nov. isolated from marine sediment.</title>
        <authorList>
            <person name="Ji X."/>
        </authorList>
    </citation>
    <scope>NUCLEOTIDE SEQUENCE [LARGE SCALE GENOMIC DNA]</scope>
    <source>
        <strain evidence="2 3">D5</strain>
    </source>
</reference>
<dbReference type="Proteomes" id="UP000565262">
    <property type="component" value="Unassembled WGS sequence"/>
</dbReference>
<keyword evidence="1" id="KW-1133">Transmembrane helix</keyword>
<feature type="transmembrane region" description="Helical" evidence="1">
    <location>
        <begin position="95"/>
        <end position="117"/>
    </location>
</feature>
<evidence type="ECO:0000313" key="3">
    <source>
        <dbReference type="Proteomes" id="UP000565262"/>
    </source>
</evidence>
<keyword evidence="1" id="KW-0812">Transmembrane</keyword>
<organism evidence="2 3">
    <name type="scientific">Oceanospirillum sediminis</name>
    <dbReference type="NCBI Taxonomy" id="2760088"/>
    <lineage>
        <taxon>Bacteria</taxon>
        <taxon>Pseudomonadati</taxon>
        <taxon>Pseudomonadota</taxon>
        <taxon>Gammaproteobacteria</taxon>
        <taxon>Oceanospirillales</taxon>
        <taxon>Oceanospirillaceae</taxon>
        <taxon>Oceanospirillum</taxon>
    </lineage>
</organism>
<dbReference type="EMBL" id="JACJFM010000002">
    <property type="protein sequence ID" value="MBB1485337.1"/>
    <property type="molecule type" value="Genomic_DNA"/>
</dbReference>
<feature type="transmembrane region" description="Helical" evidence="1">
    <location>
        <begin position="311"/>
        <end position="331"/>
    </location>
</feature>
<feature type="transmembrane region" description="Helical" evidence="1">
    <location>
        <begin position="343"/>
        <end position="370"/>
    </location>
</feature>
<accession>A0A839ILH1</accession>
<name>A0A839ILH1_9GAMM</name>
<feature type="transmembrane region" description="Helical" evidence="1">
    <location>
        <begin position="270"/>
        <end position="287"/>
    </location>
</feature>
<feature type="transmembrane region" description="Helical" evidence="1">
    <location>
        <begin position="247"/>
        <end position="264"/>
    </location>
</feature>
<keyword evidence="3" id="KW-1185">Reference proteome</keyword>
<feature type="transmembrane region" description="Helical" evidence="1">
    <location>
        <begin position="37"/>
        <end position="55"/>
    </location>
</feature>
<feature type="transmembrane region" description="Helical" evidence="1">
    <location>
        <begin position="382"/>
        <end position="403"/>
    </location>
</feature>
<feature type="transmembrane region" description="Helical" evidence="1">
    <location>
        <begin position="178"/>
        <end position="202"/>
    </location>
</feature>
<comment type="caution">
    <text evidence="2">The sequence shown here is derived from an EMBL/GenBank/DDBJ whole genome shotgun (WGS) entry which is preliminary data.</text>
</comment>
<sequence length="448" mass="48307">MTSLFRTIARAAYYCVGPILLLALALIAFSPWTGLPVIWPALLLWLTFLINWTRLPKGPRKQASILLLTGLAGMGWGLSQTPPGQIPDIPWHQALTANTGLLGMLMAVSFLSLIASAPGSATDKLPTGRSALKQTLFGIHIFGAVINLSIVFIMGDRFASQSDSKNTGKLIQDAQMKVLSRGFCSAALWSPFFAAVAVALTYAPGASLLQLMQAGIPLALIALVVTYIELRPHADQFTGYPMQLKNLALPGFLAAAVLGCHWYLPEYSVMQVISVLSPLTAIIVMLLKKEAVHKKLLEHSHDRLARMGSEMALFLCAGTMAAGLSTLFHLYGDRLPIPELTPVVVSLLLLAMLVLSLVGVHPVISIATVSGILVPTNPPMDLLAMVFLASWAIGTTCSPLSGMNLSLRGRYLISSNHVLWGNLHYGVLMWIAASISLWIYNPIKTLSH</sequence>
<feature type="transmembrane region" description="Helical" evidence="1">
    <location>
        <begin position="423"/>
        <end position="440"/>
    </location>
</feature>
<evidence type="ECO:0000313" key="2">
    <source>
        <dbReference type="EMBL" id="MBB1485337.1"/>
    </source>
</evidence>
<proteinExistence type="predicted"/>
<feature type="transmembrane region" description="Helical" evidence="1">
    <location>
        <begin position="12"/>
        <end position="31"/>
    </location>
</feature>
<dbReference type="AlphaFoldDB" id="A0A839ILH1"/>
<dbReference type="RefSeq" id="WP_182807128.1">
    <property type="nucleotide sequence ID" value="NZ_JACJFM010000002.1"/>
</dbReference>
<protein>
    <submittedName>
        <fullName evidence="2">Uncharacterized protein</fullName>
    </submittedName>
</protein>